<evidence type="ECO:0000256" key="3">
    <source>
        <dbReference type="ARBA" id="ARBA00023163"/>
    </source>
</evidence>
<dbReference type="SMART" id="SM00418">
    <property type="entry name" value="HTH_ARSR"/>
    <property type="match status" value="1"/>
</dbReference>
<sequence>MALGTGYEAQPCHLARALEVIGERWTMLILRDLFYGVRHFSDLLEHLDVSRGVLTERLDTLVAAGVVTRRKVGRTVEYELTPAGEELWPTLFGLIRWGRRHLDADFPARIFAHATCGTDLEESGLCPRCGIVPTVRDLDSRPGDGPNPRRRDDPVAVALRDRHRMLTPVP</sequence>
<gene>
    <name evidence="5" type="ORF">SAMN04489793_4274</name>
</gene>
<evidence type="ECO:0000313" key="5">
    <source>
        <dbReference type="EMBL" id="SED20129.1"/>
    </source>
</evidence>
<dbReference type="PANTHER" id="PTHR33204:SF18">
    <property type="entry name" value="TRANSCRIPTIONAL REGULATORY PROTEIN"/>
    <property type="match status" value="1"/>
</dbReference>
<dbReference type="OrthoDB" id="5183359at2"/>
<dbReference type="PROSITE" id="PS51118">
    <property type="entry name" value="HTH_HXLR"/>
    <property type="match status" value="1"/>
</dbReference>
<dbReference type="GO" id="GO:0003677">
    <property type="term" value="F:DNA binding"/>
    <property type="evidence" value="ECO:0007669"/>
    <property type="project" value="UniProtKB-KW"/>
</dbReference>
<dbReference type="EMBL" id="FNSA01000003">
    <property type="protein sequence ID" value="SED20129.1"/>
    <property type="molecule type" value="Genomic_DNA"/>
</dbReference>
<dbReference type="InterPro" id="IPR036388">
    <property type="entry name" value="WH-like_DNA-bd_sf"/>
</dbReference>
<organism evidence="5 6">
    <name type="scientific">Tsukamurella tyrosinosolvens</name>
    <dbReference type="NCBI Taxonomy" id="57704"/>
    <lineage>
        <taxon>Bacteria</taxon>
        <taxon>Bacillati</taxon>
        <taxon>Actinomycetota</taxon>
        <taxon>Actinomycetes</taxon>
        <taxon>Mycobacteriales</taxon>
        <taxon>Tsukamurellaceae</taxon>
        <taxon>Tsukamurella</taxon>
    </lineage>
</organism>
<dbReference type="PANTHER" id="PTHR33204">
    <property type="entry name" value="TRANSCRIPTIONAL REGULATOR, MARR FAMILY"/>
    <property type="match status" value="1"/>
</dbReference>
<dbReference type="SUPFAM" id="SSF46785">
    <property type="entry name" value="Winged helix' DNA-binding domain"/>
    <property type="match status" value="1"/>
</dbReference>
<keyword evidence="1" id="KW-0805">Transcription regulation</keyword>
<accession>A0A1H4YQ55</accession>
<keyword evidence="3" id="KW-0804">Transcription</keyword>
<dbReference type="InterPro" id="IPR011991">
    <property type="entry name" value="ArsR-like_HTH"/>
</dbReference>
<keyword evidence="6" id="KW-1185">Reference proteome</keyword>
<keyword evidence="2 5" id="KW-0238">DNA-binding</keyword>
<evidence type="ECO:0000256" key="2">
    <source>
        <dbReference type="ARBA" id="ARBA00023125"/>
    </source>
</evidence>
<dbReference type="InterPro" id="IPR036390">
    <property type="entry name" value="WH_DNA-bd_sf"/>
</dbReference>
<evidence type="ECO:0000313" key="6">
    <source>
        <dbReference type="Proteomes" id="UP000182241"/>
    </source>
</evidence>
<dbReference type="InterPro" id="IPR001845">
    <property type="entry name" value="HTH_ArsR_DNA-bd_dom"/>
</dbReference>
<reference evidence="6" key="1">
    <citation type="submission" date="2016-10" db="EMBL/GenBank/DDBJ databases">
        <authorList>
            <person name="Varghese N."/>
            <person name="Submissions S."/>
        </authorList>
    </citation>
    <scope>NUCLEOTIDE SEQUENCE [LARGE SCALE GENOMIC DNA]</scope>
    <source>
        <strain evidence="6">DSM 44234</strain>
    </source>
</reference>
<evidence type="ECO:0000256" key="1">
    <source>
        <dbReference type="ARBA" id="ARBA00023015"/>
    </source>
</evidence>
<evidence type="ECO:0000259" key="4">
    <source>
        <dbReference type="PROSITE" id="PS51118"/>
    </source>
</evidence>
<dbReference type="GO" id="GO:0003700">
    <property type="term" value="F:DNA-binding transcription factor activity"/>
    <property type="evidence" value="ECO:0007669"/>
    <property type="project" value="InterPro"/>
</dbReference>
<protein>
    <submittedName>
        <fullName evidence="5">DNA-binding transcriptional regulator, HxlR family</fullName>
    </submittedName>
</protein>
<name>A0A1H4YQ55_TSUTY</name>
<dbReference type="Gene3D" id="1.10.10.10">
    <property type="entry name" value="Winged helix-like DNA-binding domain superfamily/Winged helix DNA-binding domain"/>
    <property type="match status" value="1"/>
</dbReference>
<dbReference type="RefSeq" id="WP_068739629.1">
    <property type="nucleotide sequence ID" value="NZ_CBDRGN010000009.1"/>
</dbReference>
<dbReference type="InterPro" id="IPR002577">
    <property type="entry name" value="HTH_HxlR"/>
</dbReference>
<dbReference type="Pfam" id="PF01638">
    <property type="entry name" value="HxlR"/>
    <property type="match status" value="1"/>
</dbReference>
<dbReference type="Proteomes" id="UP000182241">
    <property type="component" value="Unassembled WGS sequence"/>
</dbReference>
<dbReference type="CDD" id="cd00090">
    <property type="entry name" value="HTH_ARSR"/>
    <property type="match status" value="1"/>
</dbReference>
<dbReference type="AlphaFoldDB" id="A0A1H4YQ55"/>
<dbReference type="STRING" id="57704.SAMN04489793_4274"/>
<proteinExistence type="predicted"/>
<feature type="domain" description="HTH hxlR-type" evidence="4">
    <location>
        <begin position="12"/>
        <end position="106"/>
    </location>
</feature>